<feature type="region of interest" description="Disordered" evidence="1">
    <location>
        <begin position="17"/>
        <end position="56"/>
    </location>
</feature>
<dbReference type="EMBL" id="MLYV02001285">
    <property type="protein sequence ID" value="PSR71456.1"/>
    <property type="molecule type" value="Genomic_DNA"/>
</dbReference>
<feature type="compositionally biased region" description="Polar residues" evidence="1">
    <location>
        <begin position="133"/>
        <end position="147"/>
    </location>
</feature>
<sequence length="268" mass="29161">MVAITSVSLQVFRKRTHRKCSSTIPKPQPQHTRISPLTSKPSTQRNEHAQNPKLSRFLSTFRTSSLRSLVPTRQRRLHVAPEASRRRIIVVSRLHFGAFDLPSFSTQLNLSSIAVAPSPKFALPKAHDEQDVSAETTSDLPAQQDATSTAGFTAEIEGPETAHSFISSDAEGIPSNATVQSTSSLCSWVEVGSTLGAVRAALFSSSHSSPILDCSEGFSPIVDDWSADVGPEPVECGYDDPEWHAAEATTSSINEDSFLRMAESDLRW</sequence>
<dbReference type="Proteomes" id="UP000186601">
    <property type="component" value="Unassembled WGS sequence"/>
</dbReference>
<evidence type="ECO:0000313" key="2">
    <source>
        <dbReference type="EMBL" id="PSR71456.1"/>
    </source>
</evidence>
<feature type="compositionally biased region" description="Polar residues" evidence="1">
    <location>
        <begin position="21"/>
        <end position="44"/>
    </location>
</feature>
<protein>
    <submittedName>
        <fullName evidence="2">Uncharacterized protein</fullName>
    </submittedName>
</protein>
<comment type="caution">
    <text evidence="2">The sequence shown here is derived from an EMBL/GenBank/DDBJ whole genome shotgun (WGS) entry which is preliminary data.</text>
</comment>
<organism evidence="2 3">
    <name type="scientific">Hermanssonia centrifuga</name>
    <dbReference type="NCBI Taxonomy" id="98765"/>
    <lineage>
        <taxon>Eukaryota</taxon>
        <taxon>Fungi</taxon>
        <taxon>Dikarya</taxon>
        <taxon>Basidiomycota</taxon>
        <taxon>Agaricomycotina</taxon>
        <taxon>Agaricomycetes</taxon>
        <taxon>Polyporales</taxon>
        <taxon>Meruliaceae</taxon>
        <taxon>Hermanssonia</taxon>
    </lineage>
</organism>
<evidence type="ECO:0000313" key="3">
    <source>
        <dbReference type="Proteomes" id="UP000186601"/>
    </source>
</evidence>
<accession>A0A2R6NGH3</accession>
<feature type="region of interest" description="Disordered" evidence="1">
    <location>
        <begin position="124"/>
        <end position="147"/>
    </location>
</feature>
<gene>
    <name evidence="2" type="ORF">PHLCEN_2v12723</name>
</gene>
<dbReference type="OrthoDB" id="10673211at2759"/>
<name>A0A2R6NGH3_9APHY</name>
<evidence type="ECO:0000256" key="1">
    <source>
        <dbReference type="SAM" id="MobiDB-lite"/>
    </source>
</evidence>
<reference evidence="2 3" key="1">
    <citation type="submission" date="2018-02" db="EMBL/GenBank/DDBJ databases">
        <title>Genome sequence of the basidiomycete white-rot fungus Phlebia centrifuga.</title>
        <authorList>
            <person name="Granchi Z."/>
            <person name="Peng M."/>
            <person name="de Vries R.P."/>
            <person name="Hilden K."/>
            <person name="Makela M.R."/>
            <person name="Grigoriev I."/>
            <person name="Riley R."/>
        </authorList>
    </citation>
    <scope>NUCLEOTIDE SEQUENCE [LARGE SCALE GENOMIC DNA]</scope>
    <source>
        <strain evidence="2 3">FBCC195</strain>
    </source>
</reference>
<proteinExistence type="predicted"/>
<keyword evidence="3" id="KW-1185">Reference proteome</keyword>
<dbReference type="AlphaFoldDB" id="A0A2R6NGH3"/>